<feature type="transmembrane region" description="Helical" evidence="1">
    <location>
        <begin position="62"/>
        <end position="81"/>
    </location>
</feature>
<accession>A0ABP9FIS8</accession>
<dbReference type="EMBL" id="BAABJZ010000107">
    <property type="protein sequence ID" value="GAA4903451.1"/>
    <property type="molecule type" value="Genomic_DNA"/>
</dbReference>
<evidence type="ECO:0000313" key="3">
    <source>
        <dbReference type="Proteomes" id="UP001499988"/>
    </source>
</evidence>
<keyword evidence="3" id="KW-1185">Reference proteome</keyword>
<protein>
    <submittedName>
        <fullName evidence="2">Uncharacterized protein</fullName>
    </submittedName>
</protein>
<reference evidence="3" key="1">
    <citation type="journal article" date="2019" name="Int. J. Syst. Evol. Microbiol.">
        <title>The Global Catalogue of Microorganisms (GCM) 10K type strain sequencing project: providing services to taxonomists for standard genome sequencing and annotation.</title>
        <authorList>
            <consortium name="The Broad Institute Genomics Platform"/>
            <consortium name="The Broad Institute Genome Sequencing Center for Infectious Disease"/>
            <person name="Wu L."/>
            <person name="Ma J."/>
        </authorList>
    </citation>
    <scope>NUCLEOTIDE SEQUENCE [LARGE SCALE GENOMIC DNA]</scope>
    <source>
        <strain evidence="3">JCM 18401</strain>
    </source>
</reference>
<gene>
    <name evidence="2" type="ORF">GCM10023333_42110</name>
</gene>
<keyword evidence="1" id="KW-0472">Membrane</keyword>
<sequence length="93" mass="10139">MTSAITAVLAVWAAYAFSGAGVLPRLPLRRMVLSLVVFVLVCRGVAFYWLMPLFPGNSMTFWLVSSALCLLLGSLYALGLVRRWTHLGAKAHA</sequence>
<comment type="caution">
    <text evidence="2">The sequence shown here is derived from an EMBL/GenBank/DDBJ whole genome shotgun (WGS) entry which is preliminary data.</text>
</comment>
<keyword evidence="1" id="KW-1133">Transmembrane helix</keyword>
<dbReference type="RefSeq" id="WP_345337500.1">
    <property type="nucleotide sequence ID" value="NZ_BAABJZ010000107.1"/>
</dbReference>
<feature type="transmembrane region" description="Helical" evidence="1">
    <location>
        <begin position="6"/>
        <end position="24"/>
    </location>
</feature>
<dbReference type="Proteomes" id="UP001499988">
    <property type="component" value="Unassembled WGS sequence"/>
</dbReference>
<evidence type="ECO:0000313" key="2">
    <source>
        <dbReference type="EMBL" id="GAA4903451.1"/>
    </source>
</evidence>
<organism evidence="2 3">
    <name type="scientific">Ferrimonas pelagia</name>
    <dbReference type="NCBI Taxonomy" id="1177826"/>
    <lineage>
        <taxon>Bacteria</taxon>
        <taxon>Pseudomonadati</taxon>
        <taxon>Pseudomonadota</taxon>
        <taxon>Gammaproteobacteria</taxon>
        <taxon>Alteromonadales</taxon>
        <taxon>Ferrimonadaceae</taxon>
        <taxon>Ferrimonas</taxon>
    </lineage>
</organism>
<feature type="transmembrane region" description="Helical" evidence="1">
    <location>
        <begin position="31"/>
        <end position="50"/>
    </location>
</feature>
<evidence type="ECO:0000256" key="1">
    <source>
        <dbReference type="SAM" id="Phobius"/>
    </source>
</evidence>
<keyword evidence="1" id="KW-0812">Transmembrane</keyword>
<name>A0ABP9FIS8_9GAMM</name>
<proteinExistence type="predicted"/>